<evidence type="ECO:0000256" key="3">
    <source>
        <dbReference type="PROSITE-ProRule" id="PRU00325"/>
    </source>
</evidence>
<dbReference type="CDD" id="cd18793">
    <property type="entry name" value="SF2_C_SNF"/>
    <property type="match status" value="1"/>
</dbReference>
<dbReference type="InterPro" id="IPR038718">
    <property type="entry name" value="SNF2-like_sf"/>
</dbReference>
<keyword evidence="2 7" id="KW-0067">ATP-binding</keyword>
<feature type="domain" description="Helicase C-terminal" evidence="6">
    <location>
        <begin position="953"/>
        <end position="1100"/>
    </location>
</feature>
<keyword evidence="2 7" id="KW-0547">Nucleotide-binding</keyword>
<dbReference type="InterPro" id="IPR027417">
    <property type="entry name" value="P-loop_NTPase"/>
</dbReference>
<dbReference type="EMBL" id="JBFOHK010000001">
    <property type="protein sequence ID" value="MEW9570397.1"/>
    <property type="molecule type" value="Genomic_DNA"/>
</dbReference>
<dbReference type="CDD" id="cd18012">
    <property type="entry name" value="DEXQc_arch_SWI2_SNF2"/>
    <property type="match status" value="1"/>
</dbReference>
<evidence type="ECO:0000313" key="8">
    <source>
        <dbReference type="Proteomes" id="UP001556220"/>
    </source>
</evidence>
<feature type="domain" description="Helicase ATP-binding" evidence="5">
    <location>
        <begin position="671"/>
        <end position="831"/>
    </location>
</feature>
<accession>A0ABV3Q9K4</accession>
<dbReference type="InterPro" id="IPR000330">
    <property type="entry name" value="SNF2_N"/>
</dbReference>
<dbReference type="PROSITE" id="PS51194">
    <property type="entry name" value="HELICASE_CTER"/>
    <property type="match status" value="1"/>
</dbReference>
<evidence type="ECO:0000313" key="7">
    <source>
        <dbReference type="EMBL" id="MEW9570397.1"/>
    </source>
</evidence>
<reference evidence="7 8" key="1">
    <citation type="submission" date="2024-06" db="EMBL/GenBank/DDBJ databases">
        <authorList>
            <person name="Woo H."/>
        </authorList>
    </citation>
    <scope>NUCLEOTIDE SEQUENCE [LARGE SCALE GENOMIC DNA]</scope>
    <source>
        <strain evidence="7 8">Si-c</strain>
    </source>
</reference>
<name>A0ABV3Q9K4_9GAMM</name>
<dbReference type="Gene3D" id="3.40.50.10810">
    <property type="entry name" value="Tandem AAA-ATPase domain"/>
    <property type="match status" value="1"/>
</dbReference>
<protein>
    <submittedName>
        <fullName evidence="7">DEAD/DEAH box helicase</fullName>
        <ecNumber evidence="7">3.6.4.-</ecNumber>
    </submittedName>
</protein>
<dbReference type="PROSITE" id="PS50966">
    <property type="entry name" value="ZF_SWIM"/>
    <property type="match status" value="1"/>
</dbReference>
<keyword evidence="1 7" id="KW-0378">Hydrolase</keyword>
<evidence type="ECO:0000259" key="5">
    <source>
        <dbReference type="PROSITE" id="PS51192"/>
    </source>
</evidence>
<evidence type="ECO:0000259" key="6">
    <source>
        <dbReference type="PROSITE" id="PS51194"/>
    </source>
</evidence>
<dbReference type="Pfam" id="PF00271">
    <property type="entry name" value="Helicase_C"/>
    <property type="match status" value="1"/>
</dbReference>
<dbReference type="PROSITE" id="PS51192">
    <property type="entry name" value="HELICASE_ATP_BIND_1"/>
    <property type="match status" value="1"/>
</dbReference>
<evidence type="ECO:0000259" key="4">
    <source>
        <dbReference type="PROSITE" id="PS50966"/>
    </source>
</evidence>
<dbReference type="Gene3D" id="3.40.50.300">
    <property type="entry name" value="P-loop containing nucleotide triphosphate hydrolases"/>
    <property type="match status" value="1"/>
</dbReference>
<gene>
    <name evidence="7" type="ORF">ABQJ54_01390</name>
</gene>
<comment type="caution">
    <text evidence="7">The sequence shown here is derived from an EMBL/GenBank/DDBJ whole genome shotgun (WGS) entry which is preliminary data.</text>
</comment>
<dbReference type="InterPro" id="IPR001650">
    <property type="entry name" value="Helicase_C-like"/>
</dbReference>
<dbReference type="InterPro" id="IPR014001">
    <property type="entry name" value="Helicase_ATP-bd"/>
</dbReference>
<evidence type="ECO:0000256" key="2">
    <source>
        <dbReference type="ARBA" id="ARBA00022806"/>
    </source>
</evidence>
<dbReference type="SMART" id="SM00490">
    <property type="entry name" value="HELICc"/>
    <property type="match status" value="1"/>
</dbReference>
<dbReference type="SMART" id="SM00487">
    <property type="entry name" value="DEXDc"/>
    <property type="match status" value="1"/>
</dbReference>
<dbReference type="RefSeq" id="WP_367852492.1">
    <property type="nucleotide sequence ID" value="NZ_JBFOHK010000001.1"/>
</dbReference>
<dbReference type="SUPFAM" id="SSF52540">
    <property type="entry name" value="P-loop containing nucleoside triphosphate hydrolases"/>
    <property type="match status" value="2"/>
</dbReference>
<dbReference type="PANTHER" id="PTHR10799">
    <property type="entry name" value="SNF2/RAD54 HELICASE FAMILY"/>
    <property type="match status" value="1"/>
</dbReference>
<keyword evidence="3" id="KW-0863">Zinc-finger</keyword>
<dbReference type="Pfam" id="PF00176">
    <property type="entry name" value="SNF2-rel_dom"/>
    <property type="match status" value="1"/>
</dbReference>
<evidence type="ECO:0000256" key="1">
    <source>
        <dbReference type="ARBA" id="ARBA00022801"/>
    </source>
</evidence>
<keyword evidence="8" id="KW-1185">Reference proteome</keyword>
<dbReference type="InterPro" id="IPR049730">
    <property type="entry name" value="SNF2/RAD54-like_C"/>
</dbReference>
<dbReference type="InterPro" id="IPR007527">
    <property type="entry name" value="Znf_SWIM"/>
</dbReference>
<keyword evidence="3" id="KW-0862">Zinc</keyword>
<dbReference type="GO" id="GO:0016787">
    <property type="term" value="F:hydrolase activity"/>
    <property type="evidence" value="ECO:0007669"/>
    <property type="project" value="UniProtKB-KW"/>
</dbReference>
<dbReference type="Proteomes" id="UP001556220">
    <property type="component" value="Unassembled WGS sequence"/>
</dbReference>
<keyword evidence="3" id="KW-0479">Metal-binding</keyword>
<keyword evidence="2 7" id="KW-0347">Helicase</keyword>
<dbReference type="EC" id="3.6.4.-" evidence="7"/>
<feature type="domain" description="SWIM-type" evidence="4">
    <location>
        <begin position="86"/>
        <end position="119"/>
    </location>
</feature>
<proteinExistence type="predicted"/>
<dbReference type="GO" id="GO:0004386">
    <property type="term" value="F:helicase activity"/>
    <property type="evidence" value="ECO:0007669"/>
    <property type="project" value="UniProtKB-KW"/>
</dbReference>
<sequence length="1124" mass="124678">MAKRDRQAEPVAATPADKARRVLMDAIQQLPLAVHFSRAVLKEAERMARTAQHWRKPLAWYHLDGSRGDALQCAVTHEGRLLRVTVFVYPLFGQLRVASECSCAQPLCAHAAALLLRLQQLLDWPRAMSPLERWRQSLGMYEEAATPMAHPEAAAPRQLVCLLQTMTEQDSVRLVARLVLVPAVDGLAQPQRWIPTDQARAQPHLSRQALMWQALLALGQRPPGKADAGYLLQGHNGAALLAEWLEAGLCHHARSLQPLAAGPPRPAPWRWSFDARGHAVLELAWDDGRELQPIELDTLYYLDEHGGKIGRLELAASTWAMTRHMPPVDPRELGALRTAWPPHPSLAALPAPPLPPPLRELHAPLRPVVVLGASRHALRGDYVFHLQAWADYDGHRLPLADEPWRADWMRVEHDSLIAIQRDVEMELRAEQALAALDLTSLGTLVPEAWRQLTPPPSANALGCRELYQGGAETFTALEERLQKLGNAGIHLEYDPELPFTVLPHEPRFRAMLAPGEGAAWTQFELAATLDGGEEIDVLPIVLGGLARREFALVPVADEPPDAHWLAPLGHAHWLPLRLAWLREWMTPLLECLHRPGRRADAARLDLSRSQAMALSDALRHQGIPTEGPQAADIAGMLAALREALAAPAPELPAGFRGQLRSYQRDGLQWLQALRRYDLGGVLADDMGLGKTVQIIAHLLMEDEAGRLDRPALIVAPTSLVFNWLDEIARFAPSLRRVNFTGPARATRLPELPGAHVIVTSYALVANDIDALEKLDCAMLVLDEAQWIKNPLTRTARAVRRLRAPHRLAVTGTPLENHLGELWAHFDAVLPGYLGDYRSFNRSFRLPIERRGDDVRGGILRQRIAPFLLRRRKAEVAPELPPKTETVLRVSMGDAQRRVYESLRLAMNERVREALASYGAEQSHVVVLSALLRLRQACCDPRLLDLAEPPPSAKLDALLELVQALRGEERQVLVFSQFTSMLALLSKALQEAGFGHVLLTGDTTDRAEPVRRFQQRETPILLASLKAGGVGLNLTAADAVIHYDPWWNPAVEQQAVDRAHRLGREQPVFVYKLLCEDTIEDKIEAMKTEKSDLAGLLLDAASASGALDARDLRALFDLPADLPTH</sequence>
<organism evidence="7 8">
    <name type="scientific">Rhodanobacter lycopersici</name>
    <dbReference type="NCBI Taxonomy" id="3162487"/>
    <lineage>
        <taxon>Bacteria</taxon>
        <taxon>Pseudomonadati</taxon>
        <taxon>Pseudomonadota</taxon>
        <taxon>Gammaproteobacteria</taxon>
        <taxon>Lysobacterales</taxon>
        <taxon>Rhodanobacteraceae</taxon>
        <taxon>Rhodanobacter</taxon>
    </lineage>
</organism>